<evidence type="ECO:0000259" key="1">
    <source>
        <dbReference type="Pfam" id="PF01717"/>
    </source>
</evidence>
<keyword evidence="3" id="KW-0489">Methyltransferase</keyword>
<dbReference type="InterPro" id="IPR038071">
    <property type="entry name" value="UROD/MetE-like_sf"/>
</dbReference>
<dbReference type="EMBL" id="JAAEDM010000001">
    <property type="protein sequence ID" value="MBR0669700.1"/>
    <property type="molecule type" value="Genomic_DNA"/>
</dbReference>
<organism evidence="3 4">
    <name type="scientific">Neoroseomonas soli</name>
    <dbReference type="NCBI Taxonomy" id="1081025"/>
    <lineage>
        <taxon>Bacteria</taxon>
        <taxon>Pseudomonadati</taxon>
        <taxon>Pseudomonadota</taxon>
        <taxon>Alphaproteobacteria</taxon>
        <taxon>Acetobacterales</taxon>
        <taxon>Acetobacteraceae</taxon>
        <taxon>Neoroseomonas</taxon>
    </lineage>
</organism>
<keyword evidence="4" id="KW-1185">Reference proteome</keyword>
<evidence type="ECO:0000313" key="2">
    <source>
        <dbReference type="EMBL" id="MBR0669700.1"/>
    </source>
</evidence>
<dbReference type="GO" id="GO:0008270">
    <property type="term" value="F:zinc ion binding"/>
    <property type="evidence" value="ECO:0007669"/>
    <property type="project" value="InterPro"/>
</dbReference>
<reference evidence="3" key="2">
    <citation type="journal article" date="2021" name="Syst. Appl. Microbiol.">
        <title>Roseomonas hellenica sp. nov., isolated from roots of wild-growing Alkanna tinctoria.</title>
        <authorList>
            <person name="Rat A."/>
            <person name="Naranjo H.D."/>
            <person name="Lebbe L."/>
            <person name="Cnockaert M."/>
            <person name="Krigas N."/>
            <person name="Grigoriadou K."/>
            <person name="Maloupa E."/>
            <person name="Willems A."/>
        </authorList>
    </citation>
    <scope>NUCLEOTIDE SEQUENCE</scope>
    <source>
        <strain evidence="3">LMG 31231</strain>
    </source>
</reference>
<dbReference type="InterPro" id="IPR002629">
    <property type="entry name" value="Met_Synth_C/arc"/>
</dbReference>
<gene>
    <name evidence="2" type="ORF">GXW76_00820</name>
    <name evidence="3" type="ORF">GXW76_19235</name>
</gene>
<dbReference type="EMBL" id="JAAEDM010000067">
    <property type="protein sequence ID" value="MBR0673318.1"/>
    <property type="molecule type" value="Genomic_DNA"/>
</dbReference>
<proteinExistence type="predicted"/>
<dbReference type="Pfam" id="PF01717">
    <property type="entry name" value="Meth_synt_2"/>
    <property type="match status" value="1"/>
</dbReference>
<dbReference type="GO" id="GO:0009086">
    <property type="term" value="P:methionine biosynthetic process"/>
    <property type="evidence" value="ECO:0007669"/>
    <property type="project" value="InterPro"/>
</dbReference>
<dbReference type="GO" id="GO:0032259">
    <property type="term" value="P:methylation"/>
    <property type="evidence" value="ECO:0007669"/>
    <property type="project" value="UniProtKB-KW"/>
</dbReference>
<protein>
    <submittedName>
        <fullName evidence="3">5-methyltetrahydropteroyltriglutamate--homocysteine methyltransferase</fullName>
    </submittedName>
</protein>
<reference evidence="3" key="1">
    <citation type="submission" date="2020-01" db="EMBL/GenBank/DDBJ databases">
        <authorList>
            <person name="Rat A."/>
        </authorList>
    </citation>
    <scope>NUCLEOTIDE SEQUENCE</scope>
    <source>
        <strain evidence="3">LMG 31231</strain>
    </source>
</reference>
<dbReference type="AlphaFoldDB" id="A0A9X9X1N9"/>
<dbReference type="Gene3D" id="3.20.20.210">
    <property type="match status" value="1"/>
</dbReference>
<keyword evidence="3" id="KW-0808">Transferase</keyword>
<dbReference type="GO" id="GO:0003871">
    <property type="term" value="F:5-methyltetrahydropteroyltriglutamate-homocysteine S-methyltransferase activity"/>
    <property type="evidence" value="ECO:0007669"/>
    <property type="project" value="InterPro"/>
</dbReference>
<evidence type="ECO:0000313" key="3">
    <source>
        <dbReference type="EMBL" id="MBR0673318.1"/>
    </source>
</evidence>
<accession>A0A9X9X1N9</accession>
<feature type="domain" description="Cobalamin-independent methionine synthase MetE C-terminal/archaeal" evidence="1">
    <location>
        <begin position="3"/>
        <end position="67"/>
    </location>
</feature>
<dbReference type="SUPFAM" id="SSF51726">
    <property type="entry name" value="UROD/MetE-like"/>
    <property type="match status" value="1"/>
</dbReference>
<sequence>LPDQTIILGVIDLLDQKVESAETVAARIRRALPHVDPARVIVAPDCGMKYLPREVADGKMHAMAEGAAIVRRELEGA</sequence>
<feature type="non-terminal residue" evidence="3">
    <location>
        <position position="1"/>
    </location>
</feature>
<dbReference type="Proteomes" id="UP001138751">
    <property type="component" value="Unassembled WGS sequence"/>
</dbReference>
<name>A0A9X9X1N9_9PROT</name>
<evidence type="ECO:0000313" key="4">
    <source>
        <dbReference type="Proteomes" id="UP001138751"/>
    </source>
</evidence>
<comment type="caution">
    <text evidence="3">The sequence shown here is derived from an EMBL/GenBank/DDBJ whole genome shotgun (WGS) entry which is preliminary data.</text>
</comment>